<keyword evidence="6 9" id="KW-0472">Membrane</keyword>
<keyword evidence="4 10" id="KW-0732">Signal</keyword>
<keyword evidence="3 9" id="KW-0812">Transmembrane</keyword>
<dbReference type="InterPro" id="IPR007947">
    <property type="entry name" value="CD164_MGC24"/>
</dbReference>
<keyword evidence="7" id="KW-0325">Glycoprotein</keyword>
<protein>
    <submittedName>
        <fullName evidence="11">Uncharacterized protein</fullName>
    </submittedName>
</protein>
<feature type="region of interest" description="Disordered" evidence="8">
    <location>
        <begin position="152"/>
        <end position="189"/>
    </location>
</feature>
<feature type="transmembrane region" description="Helical" evidence="9">
    <location>
        <begin position="196"/>
        <end position="217"/>
    </location>
</feature>
<evidence type="ECO:0000256" key="9">
    <source>
        <dbReference type="SAM" id="Phobius"/>
    </source>
</evidence>
<dbReference type="AlphaFoldDB" id="A0A0B6YC54"/>
<evidence type="ECO:0000256" key="4">
    <source>
        <dbReference type="ARBA" id="ARBA00022729"/>
    </source>
</evidence>
<evidence type="ECO:0000256" key="3">
    <source>
        <dbReference type="ARBA" id="ARBA00022692"/>
    </source>
</evidence>
<organism evidence="11">
    <name type="scientific">Arion vulgaris</name>
    <dbReference type="NCBI Taxonomy" id="1028688"/>
    <lineage>
        <taxon>Eukaryota</taxon>
        <taxon>Metazoa</taxon>
        <taxon>Spiralia</taxon>
        <taxon>Lophotrochozoa</taxon>
        <taxon>Mollusca</taxon>
        <taxon>Gastropoda</taxon>
        <taxon>Heterobranchia</taxon>
        <taxon>Euthyneura</taxon>
        <taxon>Panpulmonata</taxon>
        <taxon>Eupulmonata</taxon>
        <taxon>Stylommatophora</taxon>
        <taxon>Helicina</taxon>
        <taxon>Arionoidea</taxon>
        <taxon>Arionidae</taxon>
        <taxon>Arion</taxon>
    </lineage>
</organism>
<gene>
    <name evidence="11" type="primary">ORF20175</name>
</gene>
<evidence type="ECO:0000256" key="5">
    <source>
        <dbReference type="ARBA" id="ARBA00022989"/>
    </source>
</evidence>
<feature type="signal peptide" evidence="10">
    <location>
        <begin position="1"/>
        <end position="29"/>
    </location>
</feature>
<name>A0A0B6YC54_9EUPU</name>
<accession>A0A0B6YC54</accession>
<proteinExistence type="inferred from homology"/>
<sequence length="231" mass="24257">MANMKSVMILSFICYVWIWAAIVHNGVEAQTEPTAKSNNVSDTHSSEPVKSNSSTDSATTSSPPPTQPSAVSTPNITASPPSTDSTLSPSTTKTSITTSIFQDHCSNLTESACCGNGTVNLNCSLCFEQSNNATTYTCKAQCDLPEKDNCTTAAPTTTPSTSTTASEATPTPASTPESSTSGHKDDDKSSGQHFDAASFIGGIVLCGGLIAIVYFGLKFYKARKEQNYHTL</sequence>
<dbReference type="GO" id="GO:0031410">
    <property type="term" value="C:cytoplasmic vesicle"/>
    <property type="evidence" value="ECO:0007669"/>
    <property type="project" value="TreeGrafter"/>
</dbReference>
<evidence type="ECO:0000256" key="8">
    <source>
        <dbReference type="SAM" id="MobiDB-lite"/>
    </source>
</evidence>
<dbReference type="PANTHER" id="PTHR11337:SF8">
    <property type="entry name" value="VISGUN, ISOFORM E"/>
    <property type="match status" value="1"/>
</dbReference>
<evidence type="ECO:0000256" key="2">
    <source>
        <dbReference type="ARBA" id="ARBA00005341"/>
    </source>
</evidence>
<feature type="compositionally biased region" description="Polar residues" evidence="8">
    <location>
        <begin position="33"/>
        <end position="50"/>
    </location>
</feature>
<feature type="region of interest" description="Disordered" evidence="8">
    <location>
        <begin position="33"/>
        <end position="92"/>
    </location>
</feature>
<evidence type="ECO:0000256" key="10">
    <source>
        <dbReference type="SAM" id="SignalP"/>
    </source>
</evidence>
<evidence type="ECO:0000313" key="11">
    <source>
        <dbReference type="EMBL" id="CEK53401.1"/>
    </source>
</evidence>
<keyword evidence="5 9" id="KW-1133">Transmembrane helix</keyword>
<evidence type="ECO:0000256" key="6">
    <source>
        <dbReference type="ARBA" id="ARBA00023136"/>
    </source>
</evidence>
<reference evidence="11" key="1">
    <citation type="submission" date="2014-12" db="EMBL/GenBank/DDBJ databases">
        <title>Insight into the proteome of Arion vulgaris.</title>
        <authorList>
            <person name="Aradska J."/>
            <person name="Bulat T."/>
            <person name="Smidak R."/>
            <person name="Sarate P."/>
            <person name="Gangsoo J."/>
            <person name="Sialana F."/>
            <person name="Bilban M."/>
            <person name="Lubec G."/>
        </authorList>
    </citation>
    <scope>NUCLEOTIDE SEQUENCE</scope>
    <source>
        <tissue evidence="11">Skin</tissue>
    </source>
</reference>
<comment type="subcellular location">
    <subcellularLocation>
        <location evidence="1">Membrane</location>
        <topology evidence="1">Single-pass type I membrane protein</topology>
    </subcellularLocation>
</comment>
<feature type="chain" id="PRO_5002110774" evidence="10">
    <location>
        <begin position="30"/>
        <end position="231"/>
    </location>
</feature>
<evidence type="ECO:0000256" key="1">
    <source>
        <dbReference type="ARBA" id="ARBA00004479"/>
    </source>
</evidence>
<feature type="compositionally biased region" description="Low complexity" evidence="8">
    <location>
        <begin position="68"/>
        <end position="92"/>
    </location>
</feature>
<dbReference type="EMBL" id="HACG01006536">
    <property type="protein sequence ID" value="CEK53401.1"/>
    <property type="molecule type" value="Transcribed_RNA"/>
</dbReference>
<dbReference type="Pfam" id="PF05283">
    <property type="entry name" value="MGC-24"/>
    <property type="match status" value="1"/>
</dbReference>
<feature type="compositionally biased region" description="Low complexity" evidence="8">
    <location>
        <begin position="51"/>
        <end position="61"/>
    </location>
</feature>
<evidence type="ECO:0000256" key="7">
    <source>
        <dbReference type="ARBA" id="ARBA00023180"/>
    </source>
</evidence>
<dbReference type="GO" id="GO:0016020">
    <property type="term" value="C:membrane"/>
    <property type="evidence" value="ECO:0007669"/>
    <property type="project" value="UniProtKB-SubCell"/>
</dbReference>
<feature type="compositionally biased region" description="Low complexity" evidence="8">
    <location>
        <begin position="152"/>
        <end position="181"/>
    </location>
</feature>
<comment type="similarity">
    <text evidence="2">Belongs to the CD164 family.</text>
</comment>
<dbReference type="PANTHER" id="PTHR11337">
    <property type="entry name" value="MUCIN/PORIMIN"/>
    <property type="match status" value="1"/>
</dbReference>